<organism evidence="12 13">
    <name type="scientific">Saccharomycopsis crataegensis</name>
    <dbReference type="NCBI Taxonomy" id="43959"/>
    <lineage>
        <taxon>Eukaryota</taxon>
        <taxon>Fungi</taxon>
        <taxon>Dikarya</taxon>
        <taxon>Ascomycota</taxon>
        <taxon>Saccharomycotina</taxon>
        <taxon>Saccharomycetes</taxon>
        <taxon>Saccharomycopsidaceae</taxon>
        <taxon>Saccharomycopsis</taxon>
    </lineage>
</organism>
<feature type="transmembrane region" description="Helical" evidence="10">
    <location>
        <begin position="219"/>
        <end position="241"/>
    </location>
</feature>
<feature type="transmembrane region" description="Helical" evidence="10">
    <location>
        <begin position="184"/>
        <end position="207"/>
    </location>
</feature>
<comment type="similarity">
    <text evidence="10">Belongs to the DHHC palmitoyltransferase family.</text>
</comment>
<keyword evidence="4 10" id="KW-1133">Transmembrane helix</keyword>
<dbReference type="GO" id="GO:0016020">
    <property type="term" value="C:membrane"/>
    <property type="evidence" value="ECO:0007669"/>
    <property type="project" value="UniProtKB-SubCell"/>
</dbReference>
<evidence type="ECO:0000256" key="8">
    <source>
        <dbReference type="ARBA" id="ARBA00023315"/>
    </source>
</evidence>
<dbReference type="GO" id="GO:0019706">
    <property type="term" value="F:protein-cysteine S-palmitoyltransferase activity"/>
    <property type="evidence" value="ECO:0007669"/>
    <property type="project" value="UniProtKB-EC"/>
</dbReference>
<comment type="catalytic activity">
    <reaction evidence="9 10">
        <text>L-cysteinyl-[protein] + hexadecanoyl-CoA = S-hexadecanoyl-L-cysteinyl-[protein] + CoA</text>
        <dbReference type="Rhea" id="RHEA:36683"/>
        <dbReference type="Rhea" id="RHEA-COMP:10131"/>
        <dbReference type="Rhea" id="RHEA-COMP:11032"/>
        <dbReference type="ChEBI" id="CHEBI:29950"/>
        <dbReference type="ChEBI" id="CHEBI:57287"/>
        <dbReference type="ChEBI" id="CHEBI:57379"/>
        <dbReference type="ChEBI" id="CHEBI:74151"/>
        <dbReference type="EC" id="2.3.1.225"/>
    </reaction>
</comment>
<dbReference type="EC" id="2.3.1.225" evidence="10"/>
<evidence type="ECO:0000256" key="5">
    <source>
        <dbReference type="ARBA" id="ARBA00023136"/>
    </source>
</evidence>
<gene>
    <name evidence="12" type="ORF">DASC09_007920</name>
</gene>
<evidence type="ECO:0000256" key="2">
    <source>
        <dbReference type="ARBA" id="ARBA00022679"/>
    </source>
</evidence>
<keyword evidence="8 10" id="KW-0012">Acyltransferase</keyword>
<keyword evidence="7" id="KW-0449">Lipoprotein</keyword>
<evidence type="ECO:0000256" key="7">
    <source>
        <dbReference type="ARBA" id="ARBA00023288"/>
    </source>
</evidence>
<accession>A0AAV5QFR8</accession>
<evidence type="ECO:0000313" key="13">
    <source>
        <dbReference type="Proteomes" id="UP001360560"/>
    </source>
</evidence>
<protein>
    <recommendedName>
        <fullName evidence="10">Palmitoyltransferase</fullName>
        <ecNumber evidence="10">2.3.1.225</ecNumber>
    </recommendedName>
</protein>
<dbReference type="GeneID" id="90071446"/>
<dbReference type="Proteomes" id="UP001360560">
    <property type="component" value="Unassembled WGS sequence"/>
</dbReference>
<keyword evidence="3 10" id="KW-0812">Transmembrane</keyword>
<keyword evidence="13" id="KW-1185">Reference proteome</keyword>
<evidence type="ECO:0000256" key="9">
    <source>
        <dbReference type="ARBA" id="ARBA00048048"/>
    </source>
</evidence>
<dbReference type="PROSITE" id="PS50216">
    <property type="entry name" value="DHHC"/>
    <property type="match status" value="1"/>
</dbReference>
<evidence type="ECO:0000259" key="11">
    <source>
        <dbReference type="Pfam" id="PF01529"/>
    </source>
</evidence>
<evidence type="ECO:0000256" key="10">
    <source>
        <dbReference type="RuleBase" id="RU079119"/>
    </source>
</evidence>
<dbReference type="PANTHER" id="PTHR12246">
    <property type="entry name" value="PALMITOYLTRANSFERASE ZDHHC16"/>
    <property type="match status" value="1"/>
</dbReference>
<keyword evidence="5 10" id="KW-0472">Membrane</keyword>
<feature type="domain" description="Palmitoyltransferase DHHC" evidence="11">
    <location>
        <begin position="135"/>
        <end position="256"/>
    </location>
</feature>
<reference evidence="12 13" key="1">
    <citation type="journal article" date="2023" name="Elife">
        <title>Identification of key yeast species and microbe-microbe interactions impacting larval growth of Drosophila in the wild.</title>
        <authorList>
            <person name="Mure A."/>
            <person name="Sugiura Y."/>
            <person name="Maeda R."/>
            <person name="Honda K."/>
            <person name="Sakurai N."/>
            <person name="Takahashi Y."/>
            <person name="Watada M."/>
            <person name="Katoh T."/>
            <person name="Gotoh A."/>
            <person name="Gotoh Y."/>
            <person name="Taniguchi I."/>
            <person name="Nakamura K."/>
            <person name="Hayashi T."/>
            <person name="Katayama T."/>
            <person name="Uemura T."/>
            <person name="Hattori Y."/>
        </authorList>
    </citation>
    <scope>NUCLEOTIDE SEQUENCE [LARGE SCALE GENOMIC DNA]</scope>
    <source>
        <strain evidence="12 13">SC-9</strain>
    </source>
</reference>
<evidence type="ECO:0000256" key="4">
    <source>
        <dbReference type="ARBA" id="ARBA00022989"/>
    </source>
</evidence>
<comment type="domain">
    <text evidence="10">The DHHC domain is required for palmitoyltransferase activity.</text>
</comment>
<feature type="transmembrane region" description="Helical" evidence="10">
    <location>
        <begin position="42"/>
        <end position="67"/>
    </location>
</feature>
<evidence type="ECO:0000256" key="1">
    <source>
        <dbReference type="ARBA" id="ARBA00004141"/>
    </source>
</evidence>
<evidence type="ECO:0000256" key="6">
    <source>
        <dbReference type="ARBA" id="ARBA00023139"/>
    </source>
</evidence>
<proteinExistence type="inferred from homology"/>
<keyword evidence="2 10" id="KW-0808">Transferase</keyword>
<feature type="transmembrane region" description="Helical" evidence="10">
    <location>
        <begin position="12"/>
        <end position="30"/>
    </location>
</feature>
<keyword evidence="6" id="KW-0564">Palmitate</keyword>
<dbReference type="AlphaFoldDB" id="A0AAV5QFR8"/>
<name>A0AAV5QFR8_9ASCO</name>
<evidence type="ECO:0000313" key="12">
    <source>
        <dbReference type="EMBL" id="GMM33467.1"/>
    </source>
</evidence>
<evidence type="ECO:0000256" key="3">
    <source>
        <dbReference type="ARBA" id="ARBA00022692"/>
    </source>
</evidence>
<comment type="subcellular location">
    <subcellularLocation>
        <location evidence="1">Membrane</location>
        <topology evidence="1">Multi-pass membrane protein</topology>
    </subcellularLocation>
</comment>
<dbReference type="RefSeq" id="XP_064850467.1">
    <property type="nucleotide sequence ID" value="XM_064994395.1"/>
</dbReference>
<dbReference type="Pfam" id="PF01529">
    <property type="entry name" value="DHHC"/>
    <property type="match status" value="1"/>
</dbReference>
<dbReference type="InterPro" id="IPR039859">
    <property type="entry name" value="PFA4/ZDH16/20/ERF2-like"/>
</dbReference>
<sequence length="374" mass="43626">MRACHQIERFCCAFTVLFPKLFCNGFYIWAGYTYCWQISLNYIGGFFGFLLCLIGLFLTLGGILSYYRIVSLGAGVAVDYPELRIKYVSDDHEDDLAIGDLNDESLIQFIKSGIINPPPQYYSTHTFTIKSSGIIRYCNKCKVWKPDRCHHCSTCKQCVLKMDHHCPWFATCIGYKNHKFFIQFLTYTTLLSALCGLTSLQILYDFIFKGIYLHYHFSINWIFLFIFGVSFFFAVAMFDGFSIYQIVTNRTTLESYDYTRYRIDLNAAFDSYYQYSNKPNSDQYGNLFSLGTKSENWKAVMGNSWLEWCLPIVNNPTTKDYYFKNGLCYPVNENIYNELVYNARLQLQLATELNNYRMRRMKDSARDPGTRDGV</sequence>
<comment type="caution">
    <text evidence="12">The sequence shown here is derived from an EMBL/GenBank/DDBJ whole genome shotgun (WGS) entry which is preliminary data.</text>
</comment>
<dbReference type="InterPro" id="IPR001594">
    <property type="entry name" value="Palmitoyltrfase_DHHC"/>
</dbReference>
<dbReference type="EMBL" id="BTFZ01000001">
    <property type="protein sequence ID" value="GMM33467.1"/>
    <property type="molecule type" value="Genomic_DNA"/>
</dbReference>